<comment type="caution">
    <text evidence="1">The sequence shown here is derived from an EMBL/GenBank/DDBJ whole genome shotgun (WGS) entry which is preliminary data.</text>
</comment>
<protein>
    <submittedName>
        <fullName evidence="1">Uncharacterized protein</fullName>
    </submittedName>
</protein>
<reference evidence="1" key="1">
    <citation type="submission" date="2020-06" db="EMBL/GenBank/DDBJ databases">
        <title>WGS assembly of Ceratodon purpureus strain R40.</title>
        <authorList>
            <person name="Carey S.B."/>
            <person name="Jenkins J."/>
            <person name="Shu S."/>
            <person name="Lovell J.T."/>
            <person name="Sreedasyam A."/>
            <person name="Maumus F."/>
            <person name="Tiley G.P."/>
            <person name="Fernandez-Pozo N."/>
            <person name="Barry K."/>
            <person name="Chen C."/>
            <person name="Wang M."/>
            <person name="Lipzen A."/>
            <person name="Daum C."/>
            <person name="Saski C.A."/>
            <person name="Payton A.C."/>
            <person name="Mcbreen J.C."/>
            <person name="Conrad R.E."/>
            <person name="Kollar L.M."/>
            <person name="Olsson S."/>
            <person name="Huttunen S."/>
            <person name="Landis J.B."/>
            <person name="Wickett N.J."/>
            <person name="Johnson M.G."/>
            <person name="Rensing S.A."/>
            <person name="Grimwood J."/>
            <person name="Schmutz J."/>
            <person name="Mcdaniel S.F."/>
        </authorList>
    </citation>
    <scope>NUCLEOTIDE SEQUENCE</scope>
    <source>
        <strain evidence="1">R40</strain>
    </source>
</reference>
<gene>
    <name evidence="1" type="ORF">KC19_5G154800</name>
</gene>
<accession>A0A8T0I2T0</accession>
<proteinExistence type="predicted"/>
<keyword evidence="2" id="KW-1185">Reference proteome</keyword>
<sequence length="42" mass="4660">MFSMAPFSTDALVAICNQNMKPYKLRTHQGTVHSHVGVSCDH</sequence>
<organism evidence="1 2">
    <name type="scientific">Ceratodon purpureus</name>
    <name type="common">Fire moss</name>
    <name type="synonym">Dicranum purpureum</name>
    <dbReference type="NCBI Taxonomy" id="3225"/>
    <lineage>
        <taxon>Eukaryota</taxon>
        <taxon>Viridiplantae</taxon>
        <taxon>Streptophyta</taxon>
        <taxon>Embryophyta</taxon>
        <taxon>Bryophyta</taxon>
        <taxon>Bryophytina</taxon>
        <taxon>Bryopsida</taxon>
        <taxon>Dicranidae</taxon>
        <taxon>Pseudoditrichales</taxon>
        <taxon>Ditrichaceae</taxon>
        <taxon>Ceratodon</taxon>
    </lineage>
</organism>
<dbReference type="Proteomes" id="UP000822688">
    <property type="component" value="Chromosome 5"/>
</dbReference>
<evidence type="ECO:0000313" key="1">
    <source>
        <dbReference type="EMBL" id="KAG0577426.1"/>
    </source>
</evidence>
<evidence type="ECO:0000313" key="2">
    <source>
        <dbReference type="Proteomes" id="UP000822688"/>
    </source>
</evidence>
<dbReference type="EMBL" id="CM026425">
    <property type="protein sequence ID" value="KAG0577426.1"/>
    <property type="molecule type" value="Genomic_DNA"/>
</dbReference>
<dbReference type="AlphaFoldDB" id="A0A8T0I2T0"/>
<name>A0A8T0I2T0_CERPU</name>